<dbReference type="InterPro" id="IPR008794">
    <property type="entry name" value="Pro_racemase_fam"/>
</dbReference>
<sequence length="323" mass="35695">MQFQRLLTTIDAHAAGEPLRLITGGFQEFNRDTIDIARKLLLMEPRGHHGMRGCVIKQATSADSDFSVCFIDHEEVQDTDVHGIIAMVTTVLETGLFPVTGEIPRIVIDSPMGKIVAHARCRGVEVESVSFENDVAFVWASDVPITLDHRTVTVDIAYGGAFYALVKARDLGVKVEINQLPSLQEWGRRIRAQIEDEMTIRHPLQKETSRICGVVISDEPHEKDAHLYSVTIQSNGQVLRSPGEGGTCALLATLFQRERIKQGEKLIHESMIGTQLQGMVSRTQPIASYQGVVPCIKGRAFITGMHQFVLDPDDPLSEGFLLG</sequence>
<dbReference type="EMBL" id="JBHSAP010000015">
    <property type="protein sequence ID" value="MFC4077472.1"/>
    <property type="molecule type" value="Genomic_DNA"/>
</dbReference>
<comment type="caution">
    <text evidence="2">The sequence shown here is derived from an EMBL/GenBank/DDBJ whole genome shotgun (WGS) entry which is preliminary data.</text>
</comment>
<dbReference type="PANTHER" id="PTHR33442">
    <property type="entry name" value="TRANS-3-HYDROXY-L-PROLINE DEHYDRATASE"/>
    <property type="match status" value="1"/>
</dbReference>
<protein>
    <submittedName>
        <fullName evidence="2">Proline racemase family protein</fullName>
    </submittedName>
</protein>
<comment type="similarity">
    <text evidence="1">Belongs to the proline racemase family.</text>
</comment>
<dbReference type="PANTHER" id="PTHR33442:SF1">
    <property type="entry name" value="TRANS-3-HYDROXY-L-PROLINE DEHYDRATASE"/>
    <property type="match status" value="1"/>
</dbReference>
<organism evidence="2 3">
    <name type="scientific">Salinithrix halophila</name>
    <dbReference type="NCBI Taxonomy" id="1485204"/>
    <lineage>
        <taxon>Bacteria</taxon>
        <taxon>Bacillati</taxon>
        <taxon>Bacillota</taxon>
        <taxon>Bacilli</taxon>
        <taxon>Bacillales</taxon>
        <taxon>Thermoactinomycetaceae</taxon>
        <taxon>Salinithrix</taxon>
    </lineage>
</organism>
<accession>A0ABV8JL22</accession>
<dbReference type="PIRSF" id="PIRSF029792">
    <property type="entry name" value="Pro_racemase"/>
    <property type="match status" value="1"/>
</dbReference>
<dbReference type="SFLD" id="SFLDS00028">
    <property type="entry name" value="Proline_Racemase"/>
    <property type="match status" value="1"/>
</dbReference>
<dbReference type="RefSeq" id="WP_380705285.1">
    <property type="nucleotide sequence ID" value="NZ_JBHSAP010000015.1"/>
</dbReference>
<reference evidence="3" key="1">
    <citation type="journal article" date="2019" name="Int. J. Syst. Evol. Microbiol.">
        <title>The Global Catalogue of Microorganisms (GCM) 10K type strain sequencing project: providing services to taxonomists for standard genome sequencing and annotation.</title>
        <authorList>
            <consortium name="The Broad Institute Genomics Platform"/>
            <consortium name="The Broad Institute Genome Sequencing Center for Infectious Disease"/>
            <person name="Wu L."/>
            <person name="Ma J."/>
        </authorList>
    </citation>
    <scope>NUCLEOTIDE SEQUENCE [LARGE SCALE GENOMIC DNA]</scope>
    <source>
        <strain evidence="3">IBRC-M 10813</strain>
    </source>
</reference>
<name>A0ABV8JL22_9BACL</name>
<keyword evidence="3" id="KW-1185">Reference proteome</keyword>
<dbReference type="Proteomes" id="UP001595843">
    <property type="component" value="Unassembled WGS sequence"/>
</dbReference>
<evidence type="ECO:0000313" key="3">
    <source>
        <dbReference type="Proteomes" id="UP001595843"/>
    </source>
</evidence>
<proteinExistence type="inferred from homology"/>
<evidence type="ECO:0000256" key="1">
    <source>
        <dbReference type="ARBA" id="ARBA00007529"/>
    </source>
</evidence>
<dbReference type="Pfam" id="PF05544">
    <property type="entry name" value="Pro_racemase"/>
    <property type="match status" value="1"/>
</dbReference>
<dbReference type="Gene3D" id="3.10.310.10">
    <property type="entry name" value="Diaminopimelate Epimerase, Chain A, domain 1"/>
    <property type="match status" value="2"/>
</dbReference>
<evidence type="ECO:0000313" key="2">
    <source>
        <dbReference type="EMBL" id="MFC4077472.1"/>
    </source>
</evidence>
<dbReference type="SUPFAM" id="SSF54506">
    <property type="entry name" value="Diaminopimelate epimerase-like"/>
    <property type="match status" value="1"/>
</dbReference>
<gene>
    <name evidence="2" type="ORF">ACFOUO_11735</name>
</gene>